<name>A0A9Q9XVP9_CYPCA</name>
<gene>
    <name evidence="4 5" type="primary">LOC109050315</name>
</gene>
<keyword evidence="3" id="KW-0443">Lipid metabolism</keyword>
<dbReference type="GO" id="GO:0016491">
    <property type="term" value="F:oxidoreductase activity"/>
    <property type="evidence" value="ECO:0007669"/>
    <property type="project" value="UniProtKB-KW"/>
</dbReference>
<dbReference type="KEGG" id="ccar:109050315"/>
<sequence>MDDGFSDGVHGSPSDMSPLVGVPYSYNHKYTFISSSHHVNCAYYWGFEAWLAYYINHPLYTPPSYGETQVSYALIIFVVQNVGDSHIQTLKTLLRGSFTLYHVPTTHMR</sequence>
<evidence type="ECO:0000313" key="5">
    <source>
        <dbReference type="RefSeq" id="XP_042608186.1"/>
    </source>
</evidence>
<evidence type="ECO:0000256" key="1">
    <source>
        <dbReference type="ARBA" id="ARBA00022516"/>
    </source>
</evidence>
<dbReference type="RefSeq" id="XP_042608185.1">
    <property type="nucleotide sequence ID" value="XM_042752251.1"/>
</dbReference>
<dbReference type="RefSeq" id="XP_042608186.1">
    <property type="nucleotide sequence ID" value="XM_042752252.1"/>
</dbReference>
<dbReference type="InterPro" id="IPR039357">
    <property type="entry name" value="SRD5A/TECR"/>
</dbReference>
<evidence type="ECO:0000256" key="2">
    <source>
        <dbReference type="ARBA" id="ARBA00023002"/>
    </source>
</evidence>
<protein>
    <submittedName>
        <fullName evidence="4 5">Very-long-chain enoyl-CoA reductase-like</fullName>
    </submittedName>
</protein>
<evidence type="ECO:0000256" key="3">
    <source>
        <dbReference type="ARBA" id="ARBA00023098"/>
    </source>
</evidence>
<dbReference type="OrthoDB" id="540503at2759"/>
<accession>A0A9Q9XVP9</accession>
<dbReference type="PANTHER" id="PTHR10556:SF28">
    <property type="entry name" value="VERY-LONG-CHAIN ENOYL-COA REDUCTASE"/>
    <property type="match status" value="1"/>
</dbReference>
<proteinExistence type="predicted"/>
<organism evidence="5">
    <name type="scientific">Cyprinus carpio</name>
    <name type="common">Common carp</name>
    <dbReference type="NCBI Taxonomy" id="7962"/>
    <lineage>
        <taxon>Eukaryota</taxon>
        <taxon>Metazoa</taxon>
        <taxon>Chordata</taxon>
        <taxon>Craniata</taxon>
        <taxon>Vertebrata</taxon>
        <taxon>Euteleostomi</taxon>
        <taxon>Actinopterygii</taxon>
        <taxon>Neopterygii</taxon>
        <taxon>Teleostei</taxon>
        <taxon>Ostariophysi</taxon>
        <taxon>Cypriniformes</taxon>
        <taxon>Cyprinidae</taxon>
        <taxon>Cyprininae</taxon>
        <taxon>Cyprinus</taxon>
    </lineage>
</organism>
<keyword evidence="2" id="KW-0560">Oxidoreductase</keyword>
<dbReference type="PANTHER" id="PTHR10556">
    <property type="entry name" value="3-OXO-5-ALPHA-STEROID 4-DEHYDROGENASE"/>
    <property type="match status" value="1"/>
</dbReference>
<dbReference type="GeneID" id="109050315"/>
<dbReference type="AlphaFoldDB" id="A0A9Q9XVP9"/>
<reference evidence="4 5" key="1">
    <citation type="submission" date="2025-04" db="UniProtKB">
        <authorList>
            <consortium name="RefSeq"/>
        </authorList>
    </citation>
    <scope>IDENTIFICATION</scope>
    <source>
        <tissue evidence="4 5">Muscle</tissue>
    </source>
</reference>
<dbReference type="Proteomes" id="UP001155660">
    <property type="component" value="Chromosome B24"/>
</dbReference>
<dbReference type="GO" id="GO:0042761">
    <property type="term" value="P:very long-chain fatty acid biosynthetic process"/>
    <property type="evidence" value="ECO:0007669"/>
    <property type="project" value="TreeGrafter"/>
</dbReference>
<evidence type="ECO:0000313" key="4">
    <source>
        <dbReference type="RefSeq" id="XP_042608185.1"/>
    </source>
</evidence>
<keyword evidence="1" id="KW-0444">Lipid biosynthesis</keyword>